<organism evidence="2 3">
    <name type="scientific">Vigna angularis var. angularis</name>
    <dbReference type="NCBI Taxonomy" id="157739"/>
    <lineage>
        <taxon>Eukaryota</taxon>
        <taxon>Viridiplantae</taxon>
        <taxon>Streptophyta</taxon>
        <taxon>Embryophyta</taxon>
        <taxon>Tracheophyta</taxon>
        <taxon>Spermatophyta</taxon>
        <taxon>Magnoliopsida</taxon>
        <taxon>eudicotyledons</taxon>
        <taxon>Gunneridae</taxon>
        <taxon>Pentapetalae</taxon>
        <taxon>rosids</taxon>
        <taxon>fabids</taxon>
        <taxon>Fabales</taxon>
        <taxon>Fabaceae</taxon>
        <taxon>Papilionoideae</taxon>
        <taxon>50 kb inversion clade</taxon>
        <taxon>NPAAA clade</taxon>
        <taxon>indigoferoid/millettioid clade</taxon>
        <taxon>Phaseoleae</taxon>
        <taxon>Vigna</taxon>
    </lineage>
</organism>
<keyword evidence="1" id="KW-0472">Membrane</keyword>
<sequence>DNTYVYVCIMGVFPPSFLHVYVSFFSLLLPLFNSTFLILHFLHRSSSPGNKKEEDMKKKITKTTFTHFRCFSMPSETE</sequence>
<keyword evidence="1" id="KW-0812">Transmembrane</keyword>
<feature type="transmembrane region" description="Helical" evidence="1">
    <location>
        <begin position="20"/>
        <end position="42"/>
    </location>
</feature>
<dbReference type="AlphaFoldDB" id="A0A0S3SZP1"/>
<keyword evidence="3" id="KW-1185">Reference proteome</keyword>
<protein>
    <submittedName>
        <fullName evidence="2">Uncharacterized protein</fullName>
    </submittedName>
</protein>
<evidence type="ECO:0000256" key="1">
    <source>
        <dbReference type="SAM" id="Phobius"/>
    </source>
</evidence>
<keyword evidence="1" id="KW-1133">Transmembrane helix</keyword>
<dbReference type="Proteomes" id="UP000291084">
    <property type="component" value="Chromosome 9"/>
</dbReference>
<reference evidence="2 3" key="1">
    <citation type="journal article" date="2015" name="Sci. Rep.">
        <title>The power of single molecule real-time sequencing technology in the de novo assembly of a eukaryotic genome.</title>
        <authorList>
            <person name="Sakai H."/>
            <person name="Naito K."/>
            <person name="Ogiso-Tanaka E."/>
            <person name="Takahashi Y."/>
            <person name="Iseki K."/>
            <person name="Muto C."/>
            <person name="Satou K."/>
            <person name="Teruya K."/>
            <person name="Shiroma A."/>
            <person name="Shimoji M."/>
            <person name="Hirano T."/>
            <person name="Itoh T."/>
            <person name="Kaga A."/>
            <person name="Tomooka N."/>
        </authorList>
    </citation>
    <scope>NUCLEOTIDE SEQUENCE [LARGE SCALE GENOMIC DNA]</scope>
    <source>
        <strain evidence="3">cv. Shumari</strain>
    </source>
</reference>
<dbReference type="EMBL" id="AP015042">
    <property type="protein sequence ID" value="BAT98082.1"/>
    <property type="molecule type" value="Genomic_DNA"/>
</dbReference>
<gene>
    <name evidence="2" type="primary">Vigan.09G169800</name>
    <name evidence="2" type="ORF">VIGAN_09169800</name>
</gene>
<feature type="non-terminal residue" evidence="2">
    <location>
        <position position="1"/>
    </location>
</feature>
<accession>A0A0S3SZP1</accession>
<name>A0A0S3SZP1_PHAAN</name>
<evidence type="ECO:0000313" key="3">
    <source>
        <dbReference type="Proteomes" id="UP000291084"/>
    </source>
</evidence>
<proteinExistence type="predicted"/>
<evidence type="ECO:0000313" key="2">
    <source>
        <dbReference type="EMBL" id="BAT98082.1"/>
    </source>
</evidence>